<dbReference type="AlphaFoldDB" id="A0A7X1NNI9"/>
<keyword evidence="2" id="KW-0472">Membrane</keyword>
<feature type="region of interest" description="Disordered" evidence="1">
    <location>
        <begin position="1"/>
        <end position="36"/>
    </location>
</feature>
<feature type="transmembrane region" description="Helical" evidence="2">
    <location>
        <begin position="51"/>
        <end position="69"/>
    </location>
</feature>
<comment type="caution">
    <text evidence="3">The sequence shown here is derived from an EMBL/GenBank/DDBJ whole genome shotgun (WGS) entry which is preliminary data.</text>
</comment>
<sequence length="445" mass="45249">MTESSEGQRAAGADTGGPAPSSSGHGSDSGVSSSPVGPSTALVGPFTLREAVFGGGVALVFIGTLLPFIDGMVRSATFWNSEPLFFIGIGILMPVIALALLAGRRLGSHGLRVGSLSVDQFASVSAVLAAAFFFLETVTDFRAGSLLALIGALGMLAATVVGPFVPVVRNDFEDRPEVAAHRMARPMTAAGPRPPRPEKAEKPGAALKAEKPGKALKAEKSAASVTSGPATGGAGSSAAPGGSGATDRGRAADAVNPAAAAVRQNGAGLYGAGGAGAVGAGAAASGQSGLERSGAQASDRNASAESGAHSIGEESDERTDDRSDRSPGSRTGAADQTRVHDVVQDGSTKTYGAADAAPEERARQEPITATRSADEEPVVEAFWFAVGSPRPVVDEQSGREIFTLQPGDWEVGIEDRGREFLVQDKRTGAVGILRDLRNIERAPRD</sequence>
<proteinExistence type="predicted"/>
<keyword evidence="2" id="KW-1133">Transmembrane helix</keyword>
<evidence type="ECO:0000313" key="3">
    <source>
        <dbReference type="EMBL" id="MPY10094.1"/>
    </source>
</evidence>
<evidence type="ECO:0000256" key="2">
    <source>
        <dbReference type="SAM" id="Phobius"/>
    </source>
</evidence>
<feature type="compositionally biased region" description="Polar residues" evidence="1">
    <location>
        <begin position="287"/>
        <end position="304"/>
    </location>
</feature>
<feature type="transmembrane region" description="Helical" evidence="2">
    <location>
        <begin position="141"/>
        <end position="165"/>
    </location>
</feature>
<dbReference type="RefSeq" id="WP_152812754.1">
    <property type="nucleotide sequence ID" value="NZ_VJXX01000001.1"/>
</dbReference>
<evidence type="ECO:0000256" key="1">
    <source>
        <dbReference type="SAM" id="MobiDB-lite"/>
    </source>
</evidence>
<evidence type="ECO:0000313" key="4">
    <source>
        <dbReference type="Proteomes" id="UP000326464"/>
    </source>
</evidence>
<feature type="region of interest" description="Disordered" evidence="1">
    <location>
        <begin position="278"/>
        <end position="374"/>
    </location>
</feature>
<keyword evidence="2" id="KW-0812">Transmembrane</keyword>
<protein>
    <submittedName>
        <fullName evidence="3">Uncharacterized protein</fullName>
    </submittedName>
</protein>
<accession>A0A7X1NNI9</accession>
<feature type="transmembrane region" description="Helical" evidence="2">
    <location>
        <begin position="115"/>
        <end position="135"/>
    </location>
</feature>
<dbReference type="Proteomes" id="UP000326464">
    <property type="component" value="Unassembled WGS sequence"/>
</dbReference>
<dbReference type="EMBL" id="VJXX01000001">
    <property type="protein sequence ID" value="MPY10094.1"/>
    <property type="molecule type" value="Genomic_DNA"/>
</dbReference>
<feature type="transmembrane region" description="Helical" evidence="2">
    <location>
        <begin position="84"/>
        <end position="103"/>
    </location>
</feature>
<organism evidence="3 4">
    <name type="scientific">Arthrobacter bussei</name>
    <dbReference type="NCBI Taxonomy" id="2594179"/>
    <lineage>
        <taxon>Bacteria</taxon>
        <taxon>Bacillati</taxon>
        <taxon>Actinomycetota</taxon>
        <taxon>Actinomycetes</taxon>
        <taxon>Micrococcales</taxon>
        <taxon>Micrococcaceae</taxon>
        <taxon>Arthrobacter</taxon>
    </lineage>
</organism>
<dbReference type="OrthoDB" id="5079801at2"/>
<gene>
    <name evidence="3" type="ORF">FNH21_05065</name>
</gene>
<reference evidence="4" key="1">
    <citation type="submission" date="2019-07" db="EMBL/GenBank/DDBJ databases">
        <title>Arthrobacter KR32 sp. nov., isolated from mountain cheese made of cows milk.</title>
        <authorList>
            <person name="Flegler A."/>
        </authorList>
    </citation>
    <scope>NUCLEOTIDE SEQUENCE [LARGE SCALE GENOMIC DNA]</scope>
    <source>
        <strain evidence="4">KR32</strain>
    </source>
</reference>
<feature type="region of interest" description="Disordered" evidence="1">
    <location>
        <begin position="182"/>
        <end position="251"/>
    </location>
</feature>
<feature type="compositionally biased region" description="Basic and acidic residues" evidence="1">
    <location>
        <begin position="195"/>
        <end position="220"/>
    </location>
</feature>
<keyword evidence="4" id="KW-1185">Reference proteome</keyword>
<feature type="compositionally biased region" description="Low complexity" evidence="1">
    <location>
        <begin position="16"/>
        <end position="36"/>
    </location>
</feature>
<name>A0A7X1NNI9_9MICC</name>